<evidence type="ECO:0000256" key="4">
    <source>
        <dbReference type="ARBA" id="ARBA00022605"/>
    </source>
</evidence>
<protein>
    <recommendedName>
        <fullName evidence="8">Phospho-2-dehydro-3-deoxyheptonate aldolase</fullName>
        <ecNumber evidence="8">2.5.1.54</ecNumber>
    </recommendedName>
</protein>
<evidence type="ECO:0000256" key="3">
    <source>
        <dbReference type="ARBA" id="ARBA00007985"/>
    </source>
</evidence>
<dbReference type="PIRSF" id="PIRSF001361">
    <property type="entry name" value="DAHP_synthase"/>
    <property type="match status" value="1"/>
</dbReference>
<proteinExistence type="inferred from homology"/>
<dbReference type="InterPro" id="IPR013785">
    <property type="entry name" value="Aldolase_TIM"/>
</dbReference>
<comment type="function">
    <text evidence="1 8">Stereospecific condensation of phosphoenolpyruvate (PEP) and D-erythrose-4-phosphate (E4P) giving rise to 3-deoxy-D-arabino-heptulosonate-7-phosphate (DAHP).</text>
</comment>
<keyword evidence="5 8" id="KW-0808">Transferase</keyword>
<gene>
    <name evidence="10" type="ORF">KEM10_11000</name>
</gene>
<dbReference type="GO" id="GO:0003849">
    <property type="term" value="F:3-deoxy-7-phosphoheptulonate synthase activity"/>
    <property type="evidence" value="ECO:0007669"/>
    <property type="project" value="UniProtKB-EC"/>
</dbReference>
<dbReference type="PANTHER" id="PTHR21225">
    <property type="entry name" value="PHOSPHO-2-DEHYDRO-3-DEOXYHEPTONATE ALDOLASE DAHP SYNTHETASE"/>
    <property type="match status" value="1"/>
</dbReference>
<organism evidence="10 11">
    <name type="scientific">Carboxylicivirga linearis</name>
    <dbReference type="NCBI Taxonomy" id="1628157"/>
    <lineage>
        <taxon>Bacteria</taxon>
        <taxon>Pseudomonadati</taxon>
        <taxon>Bacteroidota</taxon>
        <taxon>Bacteroidia</taxon>
        <taxon>Marinilabiliales</taxon>
        <taxon>Marinilabiliaceae</taxon>
        <taxon>Carboxylicivirga</taxon>
    </lineage>
</organism>
<keyword evidence="4 8" id="KW-0028">Amino-acid biosynthesis</keyword>
<dbReference type="PANTHER" id="PTHR21225:SF10">
    <property type="entry name" value="PHOSPHO-2-DEHYDRO-3-DEOXYHEPTONATE ALDOLASE, TYR-SENSITIVE"/>
    <property type="match status" value="1"/>
</dbReference>
<dbReference type="Gene3D" id="3.20.20.70">
    <property type="entry name" value="Aldolase class I"/>
    <property type="match status" value="1"/>
</dbReference>
<evidence type="ECO:0000256" key="1">
    <source>
        <dbReference type="ARBA" id="ARBA00003726"/>
    </source>
</evidence>
<reference evidence="10 11" key="1">
    <citation type="journal article" date="2015" name="Int. J. Syst. Evol. Microbiol.">
        <title>Carboxylicivirga linearis sp. nov., isolated from a sea cucumber culture pond.</title>
        <authorList>
            <person name="Wang F.Q."/>
            <person name="Zhou Y.X."/>
            <person name="Lin X.Z."/>
            <person name="Chen G.J."/>
            <person name="Du Z.J."/>
        </authorList>
    </citation>
    <scope>NUCLEOTIDE SEQUENCE [LARGE SCALE GENOMIC DNA]</scope>
    <source>
        <strain evidence="10 11">FB218</strain>
    </source>
</reference>
<evidence type="ECO:0000256" key="2">
    <source>
        <dbReference type="ARBA" id="ARBA00004688"/>
    </source>
</evidence>
<feature type="domain" description="DAHP synthetase I/KDSA" evidence="9">
    <location>
        <begin position="46"/>
        <end position="340"/>
    </location>
</feature>
<accession>A0ABS5JV79</accession>
<dbReference type="InterPro" id="IPR006218">
    <property type="entry name" value="DAHP1/KDSA"/>
</dbReference>
<comment type="caution">
    <text evidence="10">The sequence shown here is derived from an EMBL/GenBank/DDBJ whole genome shotgun (WGS) entry which is preliminary data.</text>
</comment>
<sequence length="354" mass="39345">MTDLRIENVNIIAEQPIIKPNDLKALFPLTDKSIETVEKGQQTVKNILQKTDKRLLVVVGPCSIHNIESAKEYARKLKALSDELSDSLYLVMRVYFEKPRTTVGWQGLINDPYLNDSYAIEDGLKMARELLSYVAEIGLPAAGEALDLITPQYMQDLFSWTAIGARTTESQTHRNMASGLTSVVGFKNGTNGDIKIAINARMSAAAPHNFVSVDPEGNVAVVKTAGNPNSHIILRGGKEPNYSAEYVRKYELHLEKEGLEPRLMIDCSHANSHKKASNQQLVCDDIAQQIKDGNKSIIGLMVESNLKFGKQSIPADLKQLEYGVSITDECIGWDQTETMLRKLRDDVKDILTSR</sequence>
<evidence type="ECO:0000313" key="11">
    <source>
        <dbReference type="Proteomes" id="UP000708576"/>
    </source>
</evidence>
<dbReference type="RefSeq" id="WP_212216049.1">
    <property type="nucleotide sequence ID" value="NZ_JAGUCO010000006.1"/>
</dbReference>
<dbReference type="Pfam" id="PF00793">
    <property type="entry name" value="DAHP_synth_1"/>
    <property type="match status" value="1"/>
</dbReference>
<evidence type="ECO:0000256" key="7">
    <source>
        <dbReference type="ARBA" id="ARBA00047508"/>
    </source>
</evidence>
<comment type="pathway">
    <text evidence="2 8">Metabolic intermediate biosynthesis; chorismate biosynthesis; chorismate from D-erythrose 4-phosphate and phosphoenolpyruvate: step 1/7.</text>
</comment>
<comment type="catalytic activity">
    <reaction evidence="7 8">
        <text>D-erythrose 4-phosphate + phosphoenolpyruvate + H2O = 7-phospho-2-dehydro-3-deoxy-D-arabino-heptonate + phosphate</text>
        <dbReference type="Rhea" id="RHEA:14717"/>
        <dbReference type="ChEBI" id="CHEBI:15377"/>
        <dbReference type="ChEBI" id="CHEBI:16897"/>
        <dbReference type="ChEBI" id="CHEBI:43474"/>
        <dbReference type="ChEBI" id="CHEBI:58394"/>
        <dbReference type="ChEBI" id="CHEBI:58702"/>
        <dbReference type="EC" id="2.5.1.54"/>
    </reaction>
</comment>
<dbReference type="SUPFAM" id="SSF51569">
    <property type="entry name" value="Aldolase"/>
    <property type="match status" value="1"/>
</dbReference>
<comment type="similarity">
    <text evidence="3 8">Belongs to the class-I DAHP synthase family.</text>
</comment>
<keyword evidence="11" id="KW-1185">Reference proteome</keyword>
<evidence type="ECO:0000256" key="6">
    <source>
        <dbReference type="ARBA" id="ARBA00023141"/>
    </source>
</evidence>
<name>A0ABS5JV79_9BACT</name>
<evidence type="ECO:0000256" key="5">
    <source>
        <dbReference type="ARBA" id="ARBA00022679"/>
    </source>
</evidence>
<evidence type="ECO:0000259" key="9">
    <source>
        <dbReference type="Pfam" id="PF00793"/>
    </source>
</evidence>
<dbReference type="EC" id="2.5.1.54" evidence="8"/>
<dbReference type="NCBIfam" id="NF009395">
    <property type="entry name" value="PRK12755.1"/>
    <property type="match status" value="1"/>
</dbReference>
<dbReference type="EMBL" id="JAGUCO010000006">
    <property type="protein sequence ID" value="MBS2098807.1"/>
    <property type="molecule type" value="Genomic_DNA"/>
</dbReference>
<evidence type="ECO:0000256" key="8">
    <source>
        <dbReference type="PIRNR" id="PIRNR001361"/>
    </source>
</evidence>
<keyword evidence="6 8" id="KW-0057">Aromatic amino acid biosynthesis</keyword>
<dbReference type="InterPro" id="IPR006219">
    <property type="entry name" value="DAHP_synth_1"/>
</dbReference>
<evidence type="ECO:0000313" key="10">
    <source>
        <dbReference type="EMBL" id="MBS2098807.1"/>
    </source>
</evidence>
<dbReference type="NCBIfam" id="TIGR00034">
    <property type="entry name" value="aroFGH"/>
    <property type="match status" value="1"/>
</dbReference>
<dbReference type="Proteomes" id="UP000708576">
    <property type="component" value="Unassembled WGS sequence"/>
</dbReference>